<proteinExistence type="predicted"/>
<organism evidence="1 2">
    <name type="scientific">Arctium lappa</name>
    <name type="common">Greater burdock</name>
    <name type="synonym">Lappa major</name>
    <dbReference type="NCBI Taxonomy" id="4217"/>
    <lineage>
        <taxon>Eukaryota</taxon>
        <taxon>Viridiplantae</taxon>
        <taxon>Streptophyta</taxon>
        <taxon>Embryophyta</taxon>
        <taxon>Tracheophyta</taxon>
        <taxon>Spermatophyta</taxon>
        <taxon>Magnoliopsida</taxon>
        <taxon>eudicotyledons</taxon>
        <taxon>Gunneridae</taxon>
        <taxon>Pentapetalae</taxon>
        <taxon>asterids</taxon>
        <taxon>campanulids</taxon>
        <taxon>Asterales</taxon>
        <taxon>Asteraceae</taxon>
        <taxon>Carduoideae</taxon>
        <taxon>Cardueae</taxon>
        <taxon>Arctiinae</taxon>
        <taxon>Arctium</taxon>
    </lineage>
</organism>
<dbReference type="EMBL" id="CM042058">
    <property type="protein sequence ID" value="KAI3684345.1"/>
    <property type="molecule type" value="Genomic_DNA"/>
</dbReference>
<reference evidence="2" key="1">
    <citation type="journal article" date="2022" name="Mol. Ecol. Resour.">
        <title>The genomes of chicory, endive, great burdock and yacon provide insights into Asteraceae palaeo-polyploidization history and plant inulin production.</title>
        <authorList>
            <person name="Fan W."/>
            <person name="Wang S."/>
            <person name="Wang H."/>
            <person name="Wang A."/>
            <person name="Jiang F."/>
            <person name="Liu H."/>
            <person name="Zhao H."/>
            <person name="Xu D."/>
            <person name="Zhang Y."/>
        </authorList>
    </citation>
    <scope>NUCLEOTIDE SEQUENCE [LARGE SCALE GENOMIC DNA]</scope>
    <source>
        <strain evidence="2">cv. Niubang</strain>
    </source>
</reference>
<name>A0ACB8YH05_ARCLA</name>
<sequence>MLSCDSFHGGFSSSPTDQLASSKWKLDPGHAVMWNSLPSVASNLFLLTSRTKFGVLDVNDPASAEAFTVIFTRRKQVASRNHQQLQILVGSMLLPVSSSFNLFCKCSLELVIWFLLLAVDLCMITENVVGLINNDGT</sequence>
<protein>
    <submittedName>
        <fullName evidence="1">Uncharacterized protein</fullName>
    </submittedName>
</protein>
<evidence type="ECO:0000313" key="1">
    <source>
        <dbReference type="EMBL" id="KAI3684345.1"/>
    </source>
</evidence>
<dbReference type="Proteomes" id="UP001055879">
    <property type="component" value="Linkage Group LG12"/>
</dbReference>
<keyword evidence="2" id="KW-1185">Reference proteome</keyword>
<accession>A0ACB8YH05</accession>
<gene>
    <name evidence="1" type="ORF">L6452_33568</name>
</gene>
<reference evidence="1 2" key="2">
    <citation type="journal article" date="2022" name="Mol. Ecol. Resour.">
        <title>The genomes of chicory, endive, great burdock and yacon provide insights into Asteraceae paleo-polyploidization history and plant inulin production.</title>
        <authorList>
            <person name="Fan W."/>
            <person name="Wang S."/>
            <person name="Wang H."/>
            <person name="Wang A."/>
            <person name="Jiang F."/>
            <person name="Liu H."/>
            <person name="Zhao H."/>
            <person name="Xu D."/>
            <person name="Zhang Y."/>
        </authorList>
    </citation>
    <scope>NUCLEOTIDE SEQUENCE [LARGE SCALE GENOMIC DNA]</scope>
    <source>
        <strain evidence="2">cv. Niubang</strain>
    </source>
</reference>
<comment type="caution">
    <text evidence="1">The sequence shown here is derived from an EMBL/GenBank/DDBJ whole genome shotgun (WGS) entry which is preliminary data.</text>
</comment>
<evidence type="ECO:0000313" key="2">
    <source>
        <dbReference type="Proteomes" id="UP001055879"/>
    </source>
</evidence>